<sequence>MQKDTFKVNIAEDSRVRHIDAVPTLRQRKEPPLSGVERKGTWCRLHLGSHPGSCLRGDLRCGSGGFRRCLRNSLCWLHWSLCRNNMSLVAMNRIVL</sequence>
<dbReference type="EMBL" id="BLXT01002679">
    <property type="protein sequence ID" value="GFN96504.1"/>
    <property type="molecule type" value="Genomic_DNA"/>
</dbReference>
<reference evidence="1 2" key="1">
    <citation type="journal article" date="2021" name="Elife">
        <title>Chloroplast acquisition without the gene transfer in kleptoplastic sea slugs, Plakobranchus ocellatus.</title>
        <authorList>
            <person name="Maeda T."/>
            <person name="Takahashi S."/>
            <person name="Yoshida T."/>
            <person name="Shimamura S."/>
            <person name="Takaki Y."/>
            <person name="Nagai Y."/>
            <person name="Toyoda A."/>
            <person name="Suzuki Y."/>
            <person name="Arimoto A."/>
            <person name="Ishii H."/>
            <person name="Satoh N."/>
            <person name="Nishiyama T."/>
            <person name="Hasebe M."/>
            <person name="Maruyama T."/>
            <person name="Minagawa J."/>
            <person name="Obokata J."/>
            <person name="Shigenobu S."/>
        </authorList>
    </citation>
    <scope>NUCLEOTIDE SEQUENCE [LARGE SCALE GENOMIC DNA]</scope>
</reference>
<proteinExistence type="predicted"/>
<organism evidence="1 2">
    <name type="scientific">Plakobranchus ocellatus</name>
    <dbReference type="NCBI Taxonomy" id="259542"/>
    <lineage>
        <taxon>Eukaryota</taxon>
        <taxon>Metazoa</taxon>
        <taxon>Spiralia</taxon>
        <taxon>Lophotrochozoa</taxon>
        <taxon>Mollusca</taxon>
        <taxon>Gastropoda</taxon>
        <taxon>Heterobranchia</taxon>
        <taxon>Euthyneura</taxon>
        <taxon>Panpulmonata</taxon>
        <taxon>Sacoglossa</taxon>
        <taxon>Placobranchoidea</taxon>
        <taxon>Plakobranchidae</taxon>
        <taxon>Plakobranchus</taxon>
    </lineage>
</organism>
<evidence type="ECO:0000313" key="2">
    <source>
        <dbReference type="Proteomes" id="UP000735302"/>
    </source>
</evidence>
<evidence type="ECO:0000313" key="1">
    <source>
        <dbReference type="EMBL" id="GFN96504.1"/>
    </source>
</evidence>
<gene>
    <name evidence="1" type="ORF">PoB_002301000</name>
</gene>
<name>A0AAV3ZPJ3_9GAST</name>
<protein>
    <submittedName>
        <fullName evidence="1">Uncharacterized protein</fullName>
    </submittedName>
</protein>
<accession>A0AAV3ZPJ3</accession>
<keyword evidence="2" id="KW-1185">Reference proteome</keyword>
<dbReference type="AlphaFoldDB" id="A0AAV3ZPJ3"/>
<comment type="caution">
    <text evidence="1">The sequence shown here is derived from an EMBL/GenBank/DDBJ whole genome shotgun (WGS) entry which is preliminary data.</text>
</comment>
<dbReference type="Proteomes" id="UP000735302">
    <property type="component" value="Unassembled WGS sequence"/>
</dbReference>